<dbReference type="GO" id="GO:0003824">
    <property type="term" value="F:catalytic activity"/>
    <property type="evidence" value="ECO:0007669"/>
    <property type="project" value="InterPro"/>
</dbReference>
<feature type="non-terminal residue" evidence="3">
    <location>
        <position position="288"/>
    </location>
</feature>
<gene>
    <name evidence="3" type="ORF">S06H3_28059</name>
</gene>
<comment type="caution">
    <text evidence="3">The sequence shown here is derived from an EMBL/GenBank/DDBJ whole genome shotgun (WGS) entry which is preliminary data.</text>
</comment>
<dbReference type="InterPro" id="IPR045784">
    <property type="entry name" value="Radical_SAM_N2"/>
</dbReference>
<dbReference type="Pfam" id="PF19864">
    <property type="entry name" value="Radical_SAM_N2"/>
    <property type="match status" value="1"/>
</dbReference>
<dbReference type="InterPro" id="IPR007197">
    <property type="entry name" value="rSAM"/>
</dbReference>
<dbReference type="Gene3D" id="3.80.30.20">
    <property type="entry name" value="tm_1862 like domain"/>
    <property type="match status" value="1"/>
</dbReference>
<accession>X1M382</accession>
<dbReference type="PANTHER" id="PTHR42731:SF5">
    <property type="entry name" value="RADICAL SAM DOMAIN PROTEIN"/>
    <property type="match status" value="1"/>
</dbReference>
<dbReference type="SFLD" id="SFLDS00029">
    <property type="entry name" value="Radical_SAM"/>
    <property type="match status" value="1"/>
</dbReference>
<dbReference type="GO" id="GO:0051536">
    <property type="term" value="F:iron-sulfur cluster binding"/>
    <property type="evidence" value="ECO:0007669"/>
    <property type="project" value="InterPro"/>
</dbReference>
<feature type="domain" description="Radical SAM core" evidence="1">
    <location>
        <begin position="198"/>
        <end position="286"/>
    </location>
</feature>
<dbReference type="InterPro" id="IPR058240">
    <property type="entry name" value="rSAM_sf"/>
</dbReference>
<organism evidence="3">
    <name type="scientific">marine sediment metagenome</name>
    <dbReference type="NCBI Taxonomy" id="412755"/>
    <lineage>
        <taxon>unclassified sequences</taxon>
        <taxon>metagenomes</taxon>
        <taxon>ecological metagenomes</taxon>
    </lineage>
</organism>
<sequence>YPNSYYIGMSNLGLHAIYKLLNSYSEVICERTFWERENRTEQLHPLSLESQRPLSDFAVLAFSITYELDYFNVVQILRASGIPLYAADRDERHPLIIAGGPCIIANPLPLSPFFDCLCIGEAESILPAMLLILSEGIGGKRDKLLKELALLPGVYVPLTHPGTPVVRQWATNLDDFPVTSTIRTPDTELGDLYLIEVERGCNWGCRFCLVSNAFCPMRYRSMEKLIAQARLGLKYRRRIGLVGPAVSDYPQLEELLVKLRQMGAGLSISSLRISPLSRTVLREMAKGG</sequence>
<evidence type="ECO:0000313" key="3">
    <source>
        <dbReference type="EMBL" id="GAI25823.1"/>
    </source>
</evidence>
<dbReference type="AlphaFoldDB" id="X1M382"/>
<reference evidence="3" key="1">
    <citation type="journal article" date="2014" name="Front. Microbiol.">
        <title>High frequency of phylogenetically diverse reductive dehalogenase-homologous genes in deep subseafloor sedimentary metagenomes.</title>
        <authorList>
            <person name="Kawai M."/>
            <person name="Futagami T."/>
            <person name="Toyoda A."/>
            <person name="Takaki Y."/>
            <person name="Nishi S."/>
            <person name="Hori S."/>
            <person name="Arai W."/>
            <person name="Tsubouchi T."/>
            <person name="Morono Y."/>
            <person name="Uchiyama I."/>
            <person name="Ito T."/>
            <person name="Fujiyama A."/>
            <person name="Inagaki F."/>
            <person name="Takami H."/>
        </authorList>
    </citation>
    <scope>NUCLEOTIDE SEQUENCE</scope>
    <source>
        <strain evidence="3">Expedition CK06-06</strain>
    </source>
</reference>
<dbReference type="SUPFAM" id="SSF102114">
    <property type="entry name" value="Radical SAM enzymes"/>
    <property type="match status" value="1"/>
</dbReference>
<feature type="domain" description="Radical SAM" evidence="2">
    <location>
        <begin position="13"/>
        <end position="157"/>
    </location>
</feature>
<evidence type="ECO:0000259" key="1">
    <source>
        <dbReference type="Pfam" id="PF04055"/>
    </source>
</evidence>
<dbReference type="SFLD" id="SFLDG01082">
    <property type="entry name" value="B12-binding_domain_containing"/>
    <property type="match status" value="1"/>
</dbReference>
<dbReference type="PANTHER" id="PTHR42731">
    <property type="entry name" value="SLL1084 PROTEIN"/>
    <property type="match status" value="1"/>
</dbReference>
<protein>
    <submittedName>
        <fullName evidence="3">Uncharacterized protein</fullName>
    </submittedName>
</protein>
<proteinExistence type="predicted"/>
<dbReference type="Pfam" id="PF04055">
    <property type="entry name" value="Radical_SAM"/>
    <property type="match status" value="1"/>
</dbReference>
<dbReference type="EMBL" id="BARV01016340">
    <property type="protein sequence ID" value="GAI25823.1"/>
    <property type="molecule type" value="Genomic_DNA"/>
</dbReference>
<evidence type="ECO:0000259" key="2">
    <source>
        <dbReference type="Pfam" id="PF19864"/>
    </source>
</evidence>
<feature type="non-terminal residue" evidence="3">
    <location>
        <position position="1"/>
    </location>
</feature>
<name>X1M382_9ZZZZ</name>
<dbReference type="InterPro" id="IPR023404">
    <property type="entry name" value="rSAM_horseshoe"/>
</dbReference>